<dbReference type="AlphaFoldDB" id="A0A560WHR6"/>
<name>A0A560WHR6_9MICO</name>
<accession>A0A560WHR6</accession>
<gene>
    <name evidence="1" type="ORF">FB557_0549</name>
</gene>
<protein>
    <submittedName>
        <fullName evidence="1">Asparaginase</fullName>
    </submittedName>
</protein>
<dbReference type="Pfam" id="PF06089">
    <property type="entry name" value="Asparaginase_II"/>
    <property type="match status" value="1"/>
</dbReference>
<dbReference type="OrthoDB" id="9780674at2"/>
<dbReference type="RefSeq" id="WP_144855393.1">
    <property type="nucleotide sequence ID" value="NZ_BAAAYT010000002.1"/>
</dbReference>
<reference evidence="1 2" key="1">
    <citation type="submission" date="2019-06" db="EMBL/GenBank/DDBJ databases">
        <title>Sequencing the genomes of 1000 actinobacteria strains.</title>
        <authorList>
            <person name="Klenk H.-P."/>
        </authorList>
    </citation>
    <scope>NUCLEOTIDE SEQUENCE [LARGE SCALE GENOMIC DNA]</scope>
    <source>
        <strain evidence="1 2">DSM 18935</strain>
    </source>
</reference>
<evidence type="ECO:0000313" key="2">
    <source>
        <dbReference type="Proteomes" id="UP000315628"/>
    </source>
</evidence>
<sequence length="329" mass="34069">MSDSRRTPDDTSALDEAPVLVHVTRGGLVESAHHGRIAALAADGAPALTRGDVEAPVYPRSTLKPVQALAMVRHGLDLAPHHLATVCASHSGEPRHLKAVTEILAGARLSVDDLRTTPSLPLGELPQAHWLVEGRRPEPIGHDCSGKHAGMLATCVVNGWSTEDYLDPEHPLQQAILAEVTSLVGPVGPISVDGCGAPLPAVPLVGMARAFAAIASAAAGTPERRVADAMRTHPEHVGGEGREVTDLMRRTPGLIAKDGAEATFVAAADDGRAVAVKISDGAPFARARTAVLATGLLRLGVHSEGTREHATSPVLGHGRPVGEVAVVGF</sequence>
<proteinExistence type="predicted"/>
<dbReference type="InterPro" id="IPR010349">
    <property type="entry name" value="Asparaginase_II"/>
</dbReference>
<dbReference type="PANTHER" id="PTHR42110">
    <property type="entry name" value="L-ASPARAGINASE, PUTATIVE (AFU_ORTHOLOGUE AFUA_3G11890)-RELATED"/>
    <property type="match status" value="1"/>
</dbReference>
<dbReference type="PANTHER" id="PTHR42110:SF1">
    <property type="entry name" value="L-ASPARAGINASE, PUTATIVE (AFU_ORTHOLOGUE AFUA_3G11890)-RELATED"/>
    <property type="match status" value="1"/>
</dbReference>
<organism evidence="1 2">
    <name type="scientific">Marihabitans asiaticum</name>
    <dbReference type="NCBI Taxonomy" id="415218"/>
    <lineage>
        <taxon>Bacteria</taxon>
        <taxon>Bacillati</taxon>
        <taxon>Actinomycetota</taxon>
        <taxon>Actinomycetes</taxon>
        <taxon>Micrococcales</taxon>
        <taxon>Intrasporangiaceae</taxon>
        <taxon>Marihabitans</taxon>
    </lineage>
</organism>
<evidence type="ECO:0000313" key="1">
    <source>
        <dbReference type="EMBL" id="TWD16995.1"/>
    </source>
</evidence>
<dbReference type="Proteomes" id="UP000315628">
    <property type="component" value="Unassembled WGS sequence"/>
</dbReference>
<comment type="caution">
    <text evidence="1">The sequence shown here is derived from an EMBL/GenBank/DDBJ whole genome shotgun (WGS) entry which is preliminary data.</text>
</comment>
<keyword evidence="2" id="KW-1185">Reference proteome</keyword>
<dbReference type="EMBL" id="VIUW01000001">
    <property type="protein sequence ID" value="TWD16995.1"/>
    <property type="molecule type" value="Genomic_DNA"/>
</dbReference>